<dbReference type="EMBL" id="JAUSWN010000023">
    <property type="protein sequence ID" value="MDQ0480600.1"/>
    <property type="molecule type" value="Genomic_DNA"/>
</dbReference>
<feature type="domain" description="Methyltransferase type 11" evidence="1">
    <location>
        <begin position="52"/>
        <end position="145"/>
    </location>
</feature>
<comment type="caution">
    <text evidence="2">The sequence shown here is derived from an EMBL/GenBank/DDBJ whole genome shotgun (WGS) entry which is preliminary data.</text>
</comment>
<dbReference type="PANTHER" id="PTHR43591">
    <property type="entry name" value="METHYLTRANSFERASE"/>
    <property type="match status" value="1"/>
</dbReference>
<evidence type="ECO:0000313" key="2">
    <source>
        <dbReference type="EMBL" id="MDQ0480600.1"/>
    </source>
</evidence>
<proteinExistence type="predicted"/>
<dbReference type="Gene3D" id="3.40.50.150">
    <property type="entry name" value="Vaccinia Virus protein VP39"/>
    <property type="match status" value="1"/>
</dbReference>
<reference evidence="2 3" key="1">
    <citation type="submission" date="2023-07" db="EMBL/GenBank/DDBJ databases">
        <title>Genomic Encyclopedia of Type Strains, Phase IV (KMG-IV): sequencing the most valuable type-strain genomes for metagenomic binning, comparative biology and taxonomic classification.</title>
        <authorList>
            <person name="Goeker M."/>
        </authorList>
    </citation>
    <scope>NUCLEOTIDE SEQUENCE [LARGE SCALE GENOMIC DNA]</scope>
    <source>
        <strain evidence="2 3">DSM 1400</strain>
    </source>
</reference>
<dbReference type="RefSeq" id="WP_307356667.1">
    <property type="nucleotide sequence ID" value="NZ_BAAACJ010000004.1"/>
</dbReference>
<dbReference type="Pfam" id="PF08241">
    <property type="entry name" value="Methyltransf_11"/>
    <property type="match status" value="1"/>
</dbReference>
<dbReference type="CDD" id="cd02440">
    <property type="entry name" value="AdoMet_MTases"/>
    <property type="match status" value="1"/>
</dbReference>
<keyword evidence="3" id="KW-1185">Reference proteome</keyword>
<name>A0ABU0JU31_HATLI</name>
<evidence type="ECO:0000313" key="3">
    <source>
        <dbReference type="Proteomes" id="UP001224418"/>
    </source>
</evidence>
<dbReference type="InterPro" id="IPR013216">
    <property type="entry name" value="Methyltransf_11"/>
</dbReference>
<evidence type="ECO:0000259" key="1">
    <source>
        <dbReference type="Pfam" id="PF08241"/>
    </source>
</evidence>
<sequence length="210" mass="24049">MKENKDIFKENSKKYFDKEASYYDNSHDGKFVKVMYDEILNRINNINPKSLLDLGCGTGNILLKLSQNKNMKLYGLDISEKMIKVANDNLNGKAELKVGDSEFIPWESNSFEVVVCNASFHHYPNPEKVLLEIKRVLKQNGILILGDPTVPLVLRQILNLFCKISNGGDYRVYSEQEIKDLLITCGFKPLNFKKINYKSFAIDAKVTKML</sequence>
<keyword evidence="2" id="KW-0830">Ubiquinone</keyword>
<protein>
    <submittedName>
        <fullName evidence="2">Ubiquinone/menaquinone biosynthesis C-methylase UbiE</fullName>
    </submittedName>
</protein>
<organism evidence="2 3">
    <name type="scientific">Hathewaya limosa</name>
    <name type="common">Clostridium limosum</name>
    <dbReference type="NCBI Taxonomy" id="1536"/>
    <lineage>
        <taxon>Bacteria</taxon>
        <taxon>Bacillati</taxon>
        <taxon>Bacillota</taxon>
        <taxon>Clostridia</taxon>
        <taxon>Eubacteriales</taxon>
        <taxon>Clostridiaceae</taxon>
        <taxon>Hathewaya</taxon>
    </lineage>
</organism>
<dbReference type="SUPFAM" id="SSF53335">
    <property type="entry name" value="S-adenosyl-L-methionine-dependent methyltransferases"/>
    <property type="match status" value="1"/>
</dbReference>
<accession>A0ABU0JU31</accession>
<dbReference type="Proteomes" id="UP001224418">
    <property type="component" value="Unassembled WGS sequence"/>
</dbReference>
<dbReference type="InterPro" id="IPR029063">
    <property type="entry name" value="SAM-dependent_MTases_sf"/>
</dbReference>
<gene>
    <name evidence="2" type="ORF">QOZ93_002348</name>
</gene>